<reference evidence="3 4" key="1">
    <citation type="journal article" date="2022" name="Int. J. Syst. Evol. Microbiol.">
        <title>Flavobacterium ammonificans sp. nov. and Flavobacterium ammoniigenes sp. nov., ammonifying bacteria isolated from surface river water.</title>
        <authorList>
            <person name="Watanabe K."/>
            <person name="Kitamura T."/>
            <person name="Ogata Y."/>
            <person name="Shindo C."/>
            <person name="Suda W."/>
        </authorList>
    </citation>
    <scope>NUCLEOTIDE SEQUENCE [LARGE SCALE GENOMIC DNA]</scope>
    <source>
        <strain evidence="3 4">GENT5</strain>
    </source>
</reference>
<protein>
    <recommendedName>
        <fullName evidence="2">Redoxin domain-containing protein</fullName>
    </recommendedName>
</protein>
<evidence type="ECO:0000256" key="1">
    <source>
        <dbReference type="SAM" id="SignalP"/>
    </source>
</evidence>
<dbReference type="Gene3D" id="3.40.30.10">
    <property type="entry name" value="Glutaredoxin"/>
    <property type="match status" value="1"/>
</dbReference>
<feature type="chain" id="PRO_5045429854" description="Redoxin domain-containing protein" evidence="1">
    <location>
        <begin position="18"/>
        <end position="77"/>
    </location>
</feature>
<reference evidence="3 4" key="2">
    <citation type="journal article" date="2022" name="Microorganisms">
        <title>Complete Genome Sequences of Two Flavobacterium ammonificans Strains and a Flavobacterium ammoniigenes Strain of Ammonifying Bacterioplankton Isolated from Surface River Water.</title>
        <authorList>
            <person name="Suda W."/>
            <person name="Ogata Y."/>
            <person name="Shindo C."/>
            <person name="Watanabe K."/>
        </authorList>
    </citation>
    <scope>NUCLEOTIDE SEQUENCE [LARGE SCALE GENOMIC DNA]</scope>
    <source>
        <strain evidence="3 4">GENT5</strain>
    </source>
</reference>
<gene>
    <name evidence="3" type="ORF">GENT5_04010</name>
</gene>
<dbReference type="Proteomes" id="UP001319867">
    <property type="component" value="Chromosome"/>
</dbReference>
<evidence type="ECO:0000313" key="4">
    <source>
        <dbReference type="Proteomes" id="UP001319867"/>
    </source>
</evidence>
<organism evidence="3 4">
    <name type="scientific">Flavobacterium ammoniigenes</name>
    <dbReference type="NCBI Taxonomy" id="1751095"/>
    <lineage>
        <taxon>Bacteria</taxon>
        <taxon>Pseudomonadati</taxon>
        <taxon>Bacteroidota</taxon>
        <taxon>Flavobacteriia</taxon>
        <taxon>Flavobacteriales</taxon>
        <taxon>Flavobacteriaceae</taxon>
        <taxon>Flavobacterium</taxon>
    </lineage>
</organism>
<name>A0ABN6KXQ5_9FLAO</name>
<sequence>MKKIIILLTLFTFTIQAQVKVGDTIPAFTLFDTNDNKVQSDTFKNKIILIDFWASWCTQSYLDRIFAGCNNKLAISS</sequence>
<evidence type="ECO:0000259" key="2">
    <source>
        <dbReference type="Pfam" id="PF08534"/>
    </source>
</evidence>
<feature type="domain" description="Redoxin" evidence="2">
    <location>
        <begin position="20"/>
        <end position="57"/>
    </location>
</feature>
<keyword evidence="4" id="KW-1185">Reference proteome</keyword>
<dbReference type="EMBL" id="AP025184">
    <property type="protein sequence ID" value="BDB54096.1"/>
    <property type="molecule type" value="Genomic_DNA"/>
</dbReference>
<dbReference type="InterPro" id="IPR036249">
    <property type="entry name" value="Thioredoxin-like_sf"/>
</dbReference>
<keyword evidence="1" id="KW-0732">Signal</keyword>
<evidence type="ECO:0000313" key="3">
    <source>
        <dbReference type="EMBL" id="BDB54096.1"/>
    </source>
</evidence>
<dbReference type="Pfam" id="PF08534">
    <property type="entry name" value="Redoxin"/>
    <property type="match status" value="1"/>
</dbReference>
<proteinExistence type="predicted"/>
<accession>A0ABN6KXQ5</accession>
<dbReference type="SUPFAM" id="SSF52833">
    <property type="entry name" value="Thioredoxin-like"/>
    <property type="match status" value="1"/>
</dbReference>
<dbReference type="InterPro" id="IPR013740">
    <property type="entry name" value="Redoxin"/>
</dbReference>
<feature type="signal peptide" evidence="1">
    <location>
        <begin position="1"/>
        <end position="17"/>
    </location>
</feature>